<feature type="transmembrane region" description="Helical" evidence="2">
    <location>
        <begin position="246"/>
        <end position="268"/>
    </location>
</feature>
<evidence type="ECO:0000256" key="2">
    <source>
        <dbReference type="SAM" id="Phobius"/>
    </source>
</evidence>
<dbReference type="Proteomes" id="UP000838412">
    <property type="component" value="Chromosome 15"/>
</dbReference>
<protein>
    <submittedName>
        <fullName evidence="3">CAMLG protein</fullName>
    </submittedName>
</protein>
<dbReference type="GO" id="GO:0071816">
    <property type="term" value="P:tail-anchored membrane protein insertion into ER membrane"/>
    <property type="evidence" value="ECO:0007669"/>
    <property type="project" value="TreeGrafter"/>
</dbReference>
<name>A0A8J9Z3H7_BRALA</name>
<evidence type="ECO:0000313" key="4">
    <source>
        <dbReference type="Proteomes" id="UP000838412"/>
    </source>
</evidence>
<keyword evidence="2" id="KW-0472">Membrane</keyword>
<feature type="region of interest" description="Disordered" evidence="1">
    <location>
        <begin position="1"/>
        <end position="126"/>
    </location>
</feature>
<keyword evidence="2" id="KW-1133">Transmembrane helix</keyword>
<feature type="compositionally biased region" description="Basic and acidic residues" evidence="1">
    <location>
        <begin position="65"/>
        <end position="80"/>
    </location>
</feature>
<reference evidence="3" key="1">
    <citation type="submission" date="2022-01" db="EMBL/GenBank/DDBJ databases">
        <authorList>
            <person name="Braso-Vives M."/>
        </authorList>
    </citation>
    <scope>NUCLEOTIDE SEQUENCE</scope>
</reference>
<keyword evidence="2" id="KW-0812">Transmembrane</keyword>
<gene>
    <name evidence="3" type="primary">CAMLG</name>
    <name evidence="3" type="ORF">BLAG_LOCUS8516</name>
</gene>
<feature type="transmembrane region" description="Helical" evidence="2">
    <location>
        <begin position="165"/>
        <end position="185"/>
    </location>
</feature>
<evidence type="ECO:0000256" key="1">
    <source>
        <dbReference type="SAM" id="MobiDB-lite"/>
    </source>
</evidence>
<dbReference type="OrthoDB" id="10027659at2759"/>
<proteinExistence type="predicted"/>
<evidence type="ECO:0000313" key="3">
    <source>
        <dbReference type="EMBL" id="CAH1246512.1"/>
    </source>
</evidence>
<accession>A0A8J9Z3H7</accession>
<sequence>MADAAAARREARRRKILQNSEARLQKLAGIEHEKQGTHNEEAKENKSTTKDSPTTLPQASVQNTRNEDIAKFKSSTREETYTEDGFVNRVTEELTGDEATTPKRDSIRNATENTEPKSQESQESNIPEFLNGVNVGLSSGAEGRIQEEDVSLTEEGSWPSRMKHMFLLVFAVLVRCLLACEEMQVFVMKSAVIPFLMLQCGVVGFDILIRKGSQTTQPTMSLLSTALVLTGVSKTTIAMLTKTTTYLTAILSDFAWYMFVFIVTHSVLQTIA</sequence>
<dbReference type="InterPro" id="IPR016719">
    <property type="entry name" value="CAMLG"/>
</dbReference>
<feature type="transmembrane region" description="Helical" evidence="2">
    <location>
        <begin position="191"/>
        <end position="209"/>
    </location>
</feature>
<dbReference type="AlphaFoldDB" id="A0A8J9Z3H7"/>
<dbReference type="PANTHER" id="PTHR15026">
    <property type="entry name" value="CALCIUM-SIGNAL MODULATING CYCLOPHILIN LIGAND CAML"/>
    <property type="match status" value="1"/>
</dbReference>
<feature type="compositionally biased region" description="Polar residues" evidence="1">
    <location>
        <begin position="50"/>
        <end position="64"/>
    </location>
</feature>
<organism evidence="3 4">
    <name type="scientific">Branchiostoma lanceolatum</name>
    <name type="common">Common lancelet</name>
    <name type="synonym">Amphioxus lanceolatum</name>
    <dbReference type="NCBI Taxonomy" id="7740"/>
    <lineage>
        <taxon>Eukaryota</taxon>
        <taxon>Metazoa</taxon>
        <taxon>Chordata</taxon>
        <taxon>Cephalochordata</taxon>
        <taxon>Leptocardii</taxon>
        <taxon>Amphioxiformes</taxon>
        <taxon>Branchiostomatidae</taxon>
        <taxon>Branchiostoma</taxon>
    </lineage>
</organism>
<keyword evidence="4" id="KW-1185">Reference proteome</keyword>
<dbReference type="PANTHER" id="PTHR15026:SF0">
    <property type="entry name" value="GUIDED ENTRY OF TAIL-ANCHORED PROTEINS FACTOR CAMLG"/>
    <property type="match status" value="1"/>
</dbReference>
<dbReference type="EMBL" id="OV696700">
    <property type="protein sequence ID" value="CAH1246512.1"/>
    <property type="molecule type" value="Genomic_DNA"/>
</dbReference>
<dbReference type="Pfam" id="PF14963">
    <property type="entry name" value="Get2_like"/>
    <property type="match status" value="1"/>
</dbReference>
<dbReference type="GO" id="GO:0043529">
    <property type="term" value="C:GET complex"/>
    <property type="evidence" value="ECO:0007669"/>
    <property type="project" value="TreeGrafter"/>
</dbReference>
<feature type="compositionally biased region" description="Basic and acidic residues" evidence="1">
    <location>
        <begin position="29"/>
        <end position="49"/>
    </location>
</feature>
<feature type="transmembrane region" description="Helical" evidence="2">
    <location>
        <begin position="221"/>
        <end position="240"/>
    </location>
</feature>